<sequence length="94" mass="9218">MVCTCDHTCSTGNPCGFCSTGSCACGTDCRCGASATLGSATLQGGNACVCGKACGCTQSPVNGNFVCQCTRSDCTTCSTCLTQRASVGMGGTTL</sequence>
<dbReference type="EMBL" id="CM035413">
    <property type="protein sequence ID" value="KAH7431776.1"/>
    <property type="molecule type" value="Genomic_DNA"/>
</dbReference>
<proteinExistence type="predicted"/>
<name>A0A8T2UD18_CERRI</name>
<dbReference type="Proteomes" id="UP000825935">
    <property type="component" value="Chromosome 8"/>
</dbReference>
<keyword evidence="2" id="KW-1185">Reference proteome</keyword>
<protein>
    <submittedName>
        <fullName evidence="1">Uncharacterized protein</fullName>
    </submittedName>
</protein>
<organism evidence="1 2">
    <name type="scientific">Ceratopteris richardii</name>
    <name type="common">Triangle waterfern</name>
    <dbReference type="NCBI Taxonomy" id="49495"/>
    <lineage>
        <taxon>Eukaryota</taxon>
        <taxon>Viridiplantae</taxon>
        <taxon>Streptophyta</taxon>
        <taxon>Embryophyta</taxon>
        <taxon>Tracheophyta</taxon>
        <taxon>Polypodiopsida</taxon>
        <taxon>Polypodiidae</taxon>
        <taxon>Polypodiales</taxon>
        <taxon>Pteridineae</taxon>
        <taxon>Pteridaceae</taxon>
        <taxon>Parkerioideae</taxon>
        <taxon>Ceratopteris</taxon>
    </lineage>
</organism>
<reference evidence="1" key="1">
    <citation type="submission" date="2021-08" db="EMBL/GenBank/DDBJ databases">
        <title>WGS assembly of Ceratopteris richardii.</title>
        <authorList>
            <person name="Marchant D.B."/>
            <person name="Chen G."/>
            <person name="Jenkins J."/>
            <person name="Shu S."/>
            <person name="Leebens-Mack J."/>
            <person name="Grimwood J."/>
            <person name="Schmutz J."/>
            <person name="Soltis P."/>
            <person name="Soltis D."/>
            <person name="Chen Z.-H."/>
        </authorList>
    </citation>
    <scope>NUCLEOTIDE SEQUENCE</scope>
    <source>
        <strain evidence="1">Whitten #5841</strain>
        <tissue evidence="1">Leaf</tissue>
    </source>
</reference>
<gene>
    <name evidence="1" type="ORF">KP509_08G066000</name>
</gene>
<dbReference type="AlphaFoldDB" id="A0A8T2UD18"/>
<comment type="caution">
    <text evidence="1">The sequence shown here is derived from an EMBL/GenBank/DDBJ whole genome shotgun (WGS) entry which is preliminary data.</text>
</comment>
<evidence type="ECO:0000313" key="2">
    <source>
        <dbReference type="Proteomes" id="UP000825935"/>
    </source>
</evidence>
<accession>A0A8T2UD18</accession>
<evidence type="ECO:0000313" key="1">
    <source>
        <dbReference type="EMBL" id="KAH7431776.1"/>
    </source>
</evidence>